<dbReference type="Proteomes" id="UP000550729">
    <property type="component" value="Unassembled WGS sequence"/>
</dbReference>
<keyword evidence="3" id="KW-0560">Oxidoreductase</keyword>
<feature type="domain" description="2Fe-2S ferredoxin-type" evidence="5">
    <location>
        <begin position="1"/>
        <end position="72"/>
    </location>
</feature>
<keyword evidence="4" id="KW-0408">Iron</keyword>
<dbReference type="Gene3D" id="3.30.365.10">
    <property type="entry name" value="Aldehyde oxidase/xanthine dehydrogenase, molybdopterin binding domain"/>
    <property type="match status" value="4"/>
</dbReference>
<dbReference type="SUPFAM" id="SSF54665">
    <property type="entry name" value="CO dehydrogenase molybdoprotein N-domain-like"/>
    <property type="match status" value="1"/>
</dbReference>
<dbReference type="PANTHER" id="PTHR11908:SF157">
    <property type="entry name" value="XANTHINE DEHYDROGENASE SUBUNIT D-RELATED"/>
    <property type="match status" value="1"/>
</dbReference>
<dbReference type="RefSeq" id="WP_170197518.1">
    <property type="nucleotide sequence ID" value="NZ_JABBNB010000047.1"/>
</dbReference>
<evidence type="ECO:0000256" key="2">
    <source>
        <dbReference type="ARBA" id="ARBA00022723"/>
    </source>
</evidence>
<dbReference type="GO" id="GO:0005506">
    <property type="term" value="F:iron ion binding"/>
    <property type="evidence" value="ECO:0007669"/>
    <property type="project" value="InterPro"/>
</dbReference>
<dbReference type="InterPro" id="IPR037165">
    <property type="entry name" value="AldOxase/xan_DH_Mopterin-bd_sf"/>
</dbReference>
<dbReference type="InterPro" id="IPR006058">
    <property type="entry name" value="2Fe2S_fd_BS"/>
</dbReference>
<dbReference type="InterPro" id="IPR036884">
    <property type="entry name" value="2Fe-2S-bd_dom_sf"/>
</dbReference>
<dbReference type="SUPFAM" id="SSF54292">
    <property type="entry name" value="2Fe-2S ferredoxin-like"/>
    <property type="match status" value="1"/>
</dbReference>
<dbReference type="GO" id="GO:0051537">
    <property type="term" value="F:2 iron, 2 sulfur cluster binding"/>
    <property type="evidence" value="ECO:0007669"/>
    <property type="project" value="InterPro"/>
</dbReference>
<dbReference type="PROSITE" id="PS51085">
    <property type="entry name" value="2FE2S_FER_2"/>
    <property type="match status" value="1"/>
</dbReference>
<dbReference type="EMBL" id="JABBNB010000047">
    <property type="protein sequence ID" value="NMO05016.1"/>
    <property type="molecule type" value="Genomic_DNA"/>
</dbReference>
<dbReference type="InterPro" id="IPR036010">
    <property type="entry name" value="2Fe-2S_ferredoxin-like_sf"/>
</dbReference>
<evidence type="ECO:0000313" key="7">
    <source>
        <dbReference type="Proteomes" id="UP000550729"/>
    </source>
</evidence>
<gene>
    <name evidence="6" type="ORF">HH308_27725</name>
</gene>
<protein>
    <submittedName>
        <fullName evidence="6">Molybdopterin-dependent oxidoreductase</fullName>
    </submittedName>
</protein>
<dbReference type="SUPFAM" id="SSF56003">
    <property type="entry name" value="Molybdenum cofactor-binding domain"/>
    <property type="match status" value="1"/>
</dbReference>
<name>A0A848L2M0_9ACTN</name>
<evidence type="ECO:0000256" key="4">
    <source>
        <dbReference type="ARBA" id="ARBA00023004"/>
    </source>
</evidence>
<dbReference type="InterPro" id="IPR046867">
    <property type="entry name" value="AldOxase/xan_DH_MoCoBD2"/>
</dbReference>
<dbReference type="InterPro" id="IPR012675">
    <property type="entry name" value="Beta-grasp_dom_sf"/>
</dbReference>
<accession>A0A848L2M0</accession>
<dbReference type="PROSITE" id="PS00197">
    <property type="entry name" value="2FE2S_FER_1"/>
    <property type="match status" value="1"/>
</dbReference>
<dbReference type="SUPFAM" id="SSF47741">
    <property type="entry name" value="CO dehydrogenase ISP C-domain like"/>
    <property type="match status" value="1"/>
</dbReference>
<dbReference type="InterPro" id="IPR001041">
    <property type="entry name" value="2Fe-2S_ferredoxin-type"/>
</dbReference>
<dbReference type="Pfam" id="PF02738">
    <property type="entry name" value="MoCoBD_1"/>
    <property type="match status" value="1"/>
</dbReference>
<reference evidence="6 7" key="1">
    <citation type="submission" date="2020-04" db="EMBL/GenBank/DDBJ databases">
        <title>Gordonia sp. nov. TBRC 11910.</title>
        <authorList>
            <person name="Suriyachadkun C."/>
        </authorList>
    </citation>
    <scope>NUCLEOTIDE SEQUENCE [LARGE SCALE GENOMIC DNA]</scope>
    <source>
        <strain evidence="6 7">TBRC 11910</strain>
    </source>
</reference>
<dbReference type="InterPro" id="IPR008274">
    <property type="entry name" value="AldOxase/xan_DH_MoCoBD1"/>
</dbReference>
<sequence>MKVNGRTIDVAARPGQCLRTYLRENGNVEVKKGCDAGDCGACSVLVDGTARHSCIVPAHRVADAEVTTVAGLKSPRADDLRQRFIDHAGFQCGFCSAGMLVTATQLDAAELADLPQSMKGNLCRCTGYRPIVAALNGAPILDAATKCAEKPFGRSVSAPAGRDVLTGAQRYTMDELPADTGSIAVLGSPHPSARILRIDTERAERLDGVRAVFTYRDDPGVPFSTGRHEFRTDDPDDTLVFDRVLRFVGQRVAAVVADTPQTAARALTLIDVEYELLPAVFDPEQARRPGAYALHGDKDASARIAAPERNLVAEVHGEVGDVAAAMDAARGSGGSTVSGTWQTQRVQHAHLETHCAVGWRDELGRLVIRSSTQVPYLTRNELCHIFGLSREQVRVFAPRVGGGFGGKQELLVEDLVTMAVLRTGRPASYEFSRSDQFTIAPCRHPMKITVNAAADADGTLTALAIDVLSDAGAYGNHSPGVMFHACNESVSLYRADNKRVDAQAVYTNNIPSGAFRGYGLGQVQFAVESAMDQLAARCAVDPFEFRRRNAVRPGDDFVCWEVEEGDLGFGSYGLDQCLDAAKAALVAGRDEPGRDGARLAAAGWRIGEGMAMGMIATIPPRGHFADAAAYLDADGHYRVAVGTAEFGNGTATVHAQIAAQVLGCEPSDIVVVQADTDVVGHDTGAFGSAGTVVAGLALQRAATALRSEIVCAAARLLDVEAADVELRGDCARSADRSVPLADVAAEGELTGIGRHDGTPRSAAFNVQAFRVAVHPATGEVRVVQSVQAADAGVVVNPQQCRGQVEGGVVQALGSALYEEIVVTDGVVQTDTLRNYHIPQVADVPETQVFFADTYDELGPFGAKSMSESPYNPVAPAMANAITDAVGARPYRLPMNPERVWAAIELAKQA</sequence>
<evidence type="ECO:0000313" key="6">
    <source>
        <dbReference type="EMBL" id="NMO05016.1"/>
    </source>
</evidence>
<dbReference type="GO" id="GO:0016491">
    <property type="term" value="F:oxidoreductase activity"/>
    <property type="evidence" value="ECO:0007669"/>
    <property type="project" value="UniProtKB-KW"/>
</dbReference>
<dbReference type="Pfam" id="PF01799">
    <property type="entry name" value="Fer2_2"/>
    <property type="match status" value="1"/>
</dbReference>
<dbReference type="Gene3D" id="3.90.1170.50">
    <property type="entry name" value="Aldehyde oxidase/xanthine dehydrogenase, a/b hammerhead"/>
    <property type="match status" value="1"/>
</dbReference>
<dbReference type="InterPro" id="IPR000674">
    <property type="entry name" value="Ald_Oxase/Xan_DH_a/b"/>
</dbReference>
<dbReference type="InterPro" id="IPR036856">
    <property type="entry name" value="Ald_Oxase/Xan_DH_a/b_sf"/>
</dbReference>
<comment type="caution">
    <text evidence="6">The sequence shown here is derived from an EMBL/GenBank/DDBJ whole genome shotgun (WGS) entry which is preliminary data.</text>
</comment>
<dbReference type="InterPro" id="IPR002888">
    <property type="entry name" value="2Fe-2S-bd"/>
</dbReference>
<dbReference type="CDD" id="cd00207">
    <property type="entry name" value="fer2"/>
    <property type="match status" value="1"/>
</dbReference>
<dbReference type="Gene3D" id="3.10.20.30">
    <property type="match status" value="1"/>
</dbReference>
<dbReference type="Pfam" id="PF00111">
    <property type="entry name" value="Fer2"/>
    <property type="match status" value="1"/>
</dbReference>
<keyword evidence="2" id="KW-0479">Metal-binding</keyword>
<evidence type="ECO:0000256" key="1">
    <source>
        <dbReference type="ARBA" id="ARBA00006849"/>
    </source>
</evidence>
<dbReference type="SMART" id="SM01008">
    <property type="entry name" value="Ald_Xan_dh_C"/>
    <property type="match status" value="1"/>
</dbReference>
<dbReference type="Pfam" id="PF01315">
    <property type="entry name" value="Ald_Xan_dh_C"/>
    <property type="match status" value="1"/>
</dbReference>
<dbReference type="InterPro" id="IPR016208">
    <property type="entry name" value="Ald_Oxase/xanthine_DH-like"/>
</dbReference>
<organism evidence="6 7">
    <name type="scientific">Gordonia asplenii</name>
    <dbReference type="NCBI Taxonomy" id="2725283"/>
    <lineage>
        <taxon>Bacteria</taxon>
        <taxon>Bacillati</taxon>
        <taxon>Actinomycetota</taxon>
        <taxon>Actinomycetes</taxon>
        <taxon>Mycobacteriales</taxon>
        <taxon>Gordoniaceae</taxon>
        <taxon>Gordonia</taxon>
    </lineage>
</organism>
<proteinExistence type="inferred from homology"/>
<dbReference type="Pfam" id="PF20256">
    <property type="entry name" value="MoCoBD_2"/>
    <property type="match status" value="1"/>
</dbReference>
<keyword evidence="7" id="KW-1185">Reference proteome</keyword>
<evidence type="ECO:0000256" key="3">
    <source>
        <dbReference type="ARBA" id="ARBA00023002"/>
    </source>
</evidence>
<dbReference type="Gene3D" id="1.10.150.120">
    <property type="entry name" value="[2Fe-2S]-binding domain"/>
    <property type="match status" value="1"/>
</dbReference>
<dbReference type="AlphaFoldDB" id="A0A848L2M0"/>
<evidence type="ECO:0000259" key="5">
    <source>
        <dbReference type="PROSITE" id="PS51085"/>
    </source>
</evidence>
<dbReference type="PANTHER" id="PTHR11908">
    <property type="entry name" value="XANTHINE DEHYDROGENASE"/>
    <property type="match status" value="1"/>
</dbReference>
<comment type="similarity">
    <text evidence="1">Belongs to the xanthine dehydrogenase family.</text>
</comment>